<dbReference type="EMBL" id="PVSR01000006">
    <property type="protein sequence ID" value="PRW64110.1"/>
    <property type="molecule type" value="Genomic_DNA"/>
</dbReference>
<evidence type="ECO:0000313" key="2">
    <source>
        <dbReference type="Proteomes" id="UP000239352"/>
    </source>
</evidence>
<protein>
    <submittedName>
        <fullName evidence="1">Trans-aconitate 2-methyltransferase</fullName>
    </submittedName>
</protein>
<dbReference type="GO" id="GO:0032259">
    <property type="term" value="P:methylation"/>
    <property type="evidence" value="ECO:0007669"/>
    <property type="project" value="UniProtKB-KW"/>
</dbReference>
<gene>
    <name evidence="1" type="ORF">CEP50_06820</name>
</gene>
<dbReference type="CDD" id="cd02440">
    <property type="entry name" value="AdoMet_MTases"/>
    <property type="match status" value="1"/>
</dbReference>
<dbReference type="InterPro" id="IPR029063">
    <property type="entry name" value="SAM-dependent_MTases_sf"/>
</dbReference>
<dbReference type="InParanoid" id="A0A2T0GYD7"/>
<dbReference type="AlphaFoldDB" id="A0A2T0GYD7"/>
<dbReference type="RefSeq" id="WP_106113086.1">
    <property type="nucleotide sequence ID" value="NZ_PVSR01000006.1"/>
</dbReference>
<dbReference type="PANTHER" id="PTHR43861:SF1">
    <property type="entry name" value="TRANS-ACONITATE 2-METHYLTRANSFERASE"/>
    <property type="match status" value="1"/>
</dbReference>
<dbReference type="Pfam" id="PF13489">
    <property type="entry name" value="Methyltransf_23"/>
    <property type="match status" value="1"/>
</dbReference>
<dbReference type="NCBIfam" id="NF010703">
    <property type="entry name" value="PRK14103.1"/>
    <property type="match status" value="1"/>
</dbReference>
<evidence type="ECO:0000313" key="1">
    <source>
        <dbReference type="EMBL" id="PRW64110.1"/>
    </source>
</evidence>
<sequence>MWDPEKYLEFAAYRQRPAVDLLSRMGWNPARRVVDLGCGAGDVTPLLTRRWPGARLEALDSSPEMVRAAVAAGIPARVGDVREWKPPSETDVVFCNAVLHWVPGHLELVRDWLRALGSGAVLGMQVPGNFDAPAHRTLYQLATEPEWVEVLGGVPRGLECVAEPVEYARGLTEPGVRVDAWESTYAHQLYGADPVLDWLCGTALRPVRALLDERRWRCFLDELAPRLREVYPREADGSTWFPFRRIFVVAWRE</sequence>
<dbReference type="PANTHER" id="PTHR43861">
    <property type="entry name" value="TRANS-ACONITATE 2-METHYLTRANSFERASE-RELATED"/>
    <property type="match status" value="1"/>
</dbReference>
<keyword evidence="1" id="KW-0808">Transferase</keyword>
<comment type="caution">
    <text evidence="1">The sequence shown here is derived from an EMBL/GenBank/DDBJ whole genome shotgun (WGS) entry which is preliminary data.</text>
</comment>
<dbReference type="Gene3D" id="3.40.50.150">
    <property type="entry name" value="Vaccinia Virus protein VP39"/>
    <property type="match status" value="1"/>
</dbReference>
<keyword evidence="2" id="KW-1185">Reference proteome</keyword>
<dbReference type="GO" id="GO:0030798">
    <property type="term" value="F:trans-aconitate 2-methyltransferase activity"/>
    <property type="evidence" value="ECO:0007669"/>
    <property type="project" value="InterPro"/>
</dbReference>
<name>A0A2T0GYD7_ACTMO</name>
<dbReference type="InterPro" id="IPR023149">
    <property type="entry name" value="Trans_acon_MeTrfase_C"/>
</dbReference>
<organism evidence="1 2">
    <name type="scientific">Actinopolyspora mortivallis</name>
    <dbReference type="NCBI Taxonomy" id="33906"/>
    <lineage>
        <taxon>Bacteria</taxon>
        <taxon>Bacillati</taxon>
        <taxon>Actinomycetota</taxon>
        <taxon>Actinomycetes</taxon>
        <taxon>Actinopolysporales</taxon>
        <taxon>Actinopolysporaceae</taxon>
        <taxon>Actinopolyspora</taxon>
    </lineage>
</organism>
<keyword evidence="1" id="KW-0489">Methyltransferase</keyword>
<dbReference type="Gene3D" id="1.10.150.290">
    <property type="entry name" value="S-adenosyl-L-methionine-dependent methyltransferases"/>
    <property type="match status" value="1"/>
</dbReference>
<dbReference type="STRING" id="1050202.GCA_000384035_02440"/>
<dbReference type="SUPFAM" id="SSF53335">
    <property type="entry name" value="S-adenosyl-L-methionine-dependent methyltransferases"/>
    <property type="match status" value="1"/>
</dbReference>
<reference evidence="1 2" key="1">
    <citation type="submission" date="2018-03" db="EMBL/GenBank/DDBJ databases">
        <title>Actinopolyspora mortivallis from Sahara, screening for active biomolecules.</title>
        <authorList>
            <person name="Selama O."/>
            <person name="Wellington E.M.H."/>
            <person name="Hacene H."/>
        </authorList>
    </citation>
    <scope>NUCLEOTIDE SEQUENCE [LARGE SCALE GENOMIC DNA]</scope>
    <source>
        <strain evidence="1 2">M5A</strain>
    </source>
</reference>
<proteinExistence type="predicted"/>
<dbReference type="FunCoup" id="A0A2T0GYD7">
    <property type="interactions" value="2"/>
</dbReference>
<dbReference type="Proteomes" id="UP000239352">
    <property type="component" value="Unassembled WGS sequence"/>
</dbReference>
<accession>A0A2T0GYD7</accession>